<keyword evidence="1" id="KW-1133">Transmembrane helix</keyword>
<dbReference type="RefSeq" id="WP_118897624.1">
    <property type="nucleotide sequence ID" value="NZ_QOCV01000003.1"/>
</dbReference>
<dbReference type="EMBL" id="QOCV01000003">
    <property type="protein sequence ID" value="RHW55093.1"/>
    <property type="molecule type" value="Genomic_DNA"/>
</dbReference>
<dbReference type="AlphaFoldDB" id="A0A396T762"/>
<keyword evidence="1" id="KW-0812">Transmembrane</keyword>
<evidence type="ECO:0000313" key="2">
    <source>
        <dbReference type="EMBL" id="RHW55093.1"/>
    </source>
</evidence>
<dbReference type="InterPro" id="IPR007039">
    <property type="entry name" value="TrbC/VirB2"/>
</dbReference>
<organism evidence="2 3">
    <name type="scientific">Lactobacillus bombicola</name>
    <dbReference type="NCBI Taxonomy" id="1505723"/>
    <lineage>
        <taxon>Bacteria</taxon>
        <taxon>Bacillati</taxon>
        <taxon>Bacillota</taxon>
        <taxon>Bacilli</taxon>
        <taxon>Lactobacillales</taxon>
        <taxon>Lactobacillaceae</taxon>
        <taxon>Lactobacillus</taxon>
    </lineage>
</organism>
<feature type="transmembrane region" description="Helical" evidence="1">
    <location>
        <begin position="37"/>
        <end position="56"/>
    </location>
</feature>
<protein>
    <recommendedName>
        <fullName evidence="4">Conjugal transfer protein TrbC</fullName>
    </recommendedName>
</protein>
<gene>
    <name evidence="2" type="ORF">DS835_01585</name>
</gene>
<evidence type="ECO:0008006" key="4">
    <source>
        <dbReference type="Google" id="ProtNLM"/>
    </source>
</evidence>
<proteinExistence type="predicted"/>
<dbReference type="Pfam" id="PF04956">
    <property type="entry name" value="TrbC"/>
    <property type="match status" value="1"/>
</dbReference>
<sequence length="93" mass="9599">MNFLNNQLFLAAASKGTPDFIGKLSNVFTNLAPSFKTLGGIVAIVAVIIVGILFMGGGRLAQMAKAHLGNVIIGVALIAVASVLVPWVMGIFS</sequence>
<comment type="caution">
    <text evidence="2">The sequence shown here is derived from an EMBL/GenBank/DDBJ whole genome shotgun (WGS) entry which is preliminary data.</text>
</comment>
<name>A0A396T762_9LACO</name>
<accession>A0A396T762</accession>
<feature type="transmembrane region" description="Helical" evidence="1">
    <location>
        <begin position="68"/>
        <end position="89"/>
    </location>
</feature>
<dbReference type="Proteomes" id="UP000265862">
    <property type="component" value="Unassembled WGS sequence"/>
</dbReference>
<evidence type="ECO:0000313" key="3">
    <source>
        <dbReference type="Proteomes" id="UP000265862"/>
    </source>
</evidence>
<keyword evidence="1" id="KW-0472">Membrane</keyword>
<reference evidence="2 3" key="1">
    <citation type="submission" date="2018-07" db="EMBL/GenBank/DDBJ databases">
        <title>Genome sequences of six Lactobacillus spp. isolated from bumble bee guts.</title>
        <authorList>
            <person name="Motta E.V.S."/>
            <person name="Moran N.A."/>
        </authorList>
    </citation>
    <scope>NUCLEOTIDE SEQUENCE [LARGE SCALE GENOMIC DNA]</scope>
    <source>
        <strain evidence="2 3">OCC3</strain>
    </source>
</reference>
<evidence type="ECO:0000256" key="1">
    <source>
        <dbReference type="SAM" id="Phobius"/>
    </source>
</evidence>